<evidence type="ECO:0000256" key="4">
    <source>
        <dbReference type="ARBA" id="ARBA00022723"/>
    </source>
</evidence>
<keyword evidence="12" id="KW-1185">Reference proteome</keyword>
<dbReference type="PROSITE" id="PS51746">
    <property type="entry name" value="PPM_2"/>
    <property type="match status" value="1"/>
</dbReference>
<comment type="similarity">
    <text evidence="2 9">Belongs to the PP2C family.</text>
</comment>
<keyword evidence="6" id="KW-0460">Magnesium</keyword>
<dbReference type="AlphaFoldDB" id="A0AAV5QGZ6"/>
<protein>
    <recommendedName>
        <fullName evidence="3">protein-serine/threonine phosphatase</fullName>
        <ecNumber evidence="3">3.1.3.16</ecNumber>
    </recommendedName>
</protein>
<dbReference type="Gene3D" id="3.60.40.10">
    <property type="entry name" value="PPM-type phosphatase domain"/>
    <property type="match status" value="1"/>
</dbReference>
<evidence type="ECO:0000256" key="9">
    <source>
        <dbReference type="RuleBase" id="RU003465"/>
    </source>
</evidence>
<evidence type="ECO:0000256" key="1">
    <source>
        <dbReference type="ARBA" id="ARBA00001936"/>
    </source>
</evidence>
<evidence type="ECO:0000259" key="10">
    <source>
        <dbReference type="PROSITE" id="PS51746"/>
    </source>
</evidence>
<dbReference type="InterPro" id="IPR001932">
    <property type="entry name" value="PPM-type_phosphatase-like_dom"/>
</dbReference>
<reference evidence="11 12" key="1">
    <citation type="journal article" date="2023" name="Elife">
        <title>Identification of key yeast species and microbe-microbe interactions impacting larval growth of Drosophila in the wild.</title>
        <authorList>
            <person name="Mure A."/>
            <person name="Sugiura Y."/>
            <person name="Maeda R."/>
            <person name="Honda K."/>
            <person name="Sakurai N."/>
            <person name="Takahashi Y."/>
            <person name="Watada M."/>
            <person name="Katoh T."/>
            <person name="Gotoh A."/>
            <person name="Gotoh Y."/>
            <person name="Taniguchi I."/>
            <person name="Nakamura K."/>
            <person name="Hayashi T."/>
            <person name="Katayama T."/>
            <person name="Uemura T."/>
            <person name="Hattori Y."/>
        </authorList>
    </citation>
    <scope>NUCLEOTIDE SEQUENCE [LARGE SCALE GENOMIC DNA]</scope>
    <source>
        <strain evidence="11 12">SC-9</strain>
    </source>
</reference>
<dbReference type="GeneID" id="90072041"/>
<evidence type="ECO:0000313" key="11">
    <source>
        <dbReference type="EMBL" id="GMM34062.1"/>
    </source>
</evidence>
<evidence type="ECO:0000256" key="6">
    <source>
        <dbReference type="ARBA" id="ARBA00022842"/>
    </source>
</evidence>
<evidence type="ECO:0000256" key="2">
    <source>
        <dbReference type="ARBA" id="ARBA00006702"/>
    </source>
</evidence>
<evidence type="ECO:0000256" key="8">
    <source>
        <dbReference type="ARBA" id="ARBA00023211"/>
    </source>
</evidence>
<dbReference type="InterPro" id="IPR015655">
    <property type="entry name" value="PP2C"/>
</dbReference>
<keyword evidence="4" id="KW-0479">Metal-binding</keyword>
<gene>
    <name evidence="11" type="ORF">DASC09_013870</name>
</gene>
<dbReference type="CDD" id="cd00143">
    <property type="entry name" value="PP2Cc"/>
    <property type="match status" value="1"/>
</dbReference>
<dbReference type="PROSITE" id="PS01032">
    <property type="entry name" value="PPM_1"/>
    <property type="match status" value="1"/>
</dbReference>
<keyword evidence="7 9" id="KW-0904">Protein phosphatase</keyword>
<dbReference type="SUPFAM" id="SSF81606">
    <property type="entry name" value="PP2C-like"/>
    <property type="match status" value="1"/>
</dbReference>
<accession>A0AAV5QGZ6</accession>
<comment type="caution">
    <text evidence="11">The sequence shown here is derived from an EMBL/GenBank/DDBJ whole genome shotgun (WGS) entry which is preliminary data.</text>
</comment>
<dbReference type="RefSeq" id="XP_064851062.1">
    <property type="nucleotide sequence ID" value="XM_064994990.1"/>
</dbReference>
<organism evidence="11 12">
    <name type="scientific">Saccharomycopsis crataegensis</name>
    <dbReference type="NCBI Taxonomy" id="43959"/>
    <lineage>
        <taxon>Eukaryota</taxon>
        <taxon>Fungi</taxon>
        <taxon>Dikarya</taxon>
        <taxon>Ascomycota</taxon>
        <taxon>Saccharomycotina</taxon>
        <taxon>Saccharomycetes</taxon>
        <taxon>Saccharomycopsidaceae</taxon>
        <taxon>Saccharomycopsis</taxon>
    </lineage>
</organism>
<dbReference type="EC" id="3.1.3.16" evidence="3"/>
<proteinExistence type="inferred from homology"/>
<evidence type="ECO:0000256" key="7">
    <source>
        <dbReference type="ARBA" id="ARBA00022912"/>
    </source>
</evidence>
<keyword evidence="8" id="KW-0464">Manganese</keyword>
<dbReference type="GO" id="GO:0046872">
    <property type="term" value="F:metal ion binding"/>
    <property type="evidence" value="ECO:0007669"/>
    <property type="project" value="UniProtKB-KW"/>
</dbReference>
<dbReference type="InterPro" id="IPR036457">
    <property type="entry name" value="PPM-type-like_dom_sf"/>
</dbReference>
<dbReference type="Proteomes" id="UP001360560">
    <property type="component" value="Unassembled WGS sequence"/>
</dbReference>
<keyword evidence="5 9" id="KW-0378">Hydrolase</keyword>
<evidence type="ECO:0000256" key="3">
    <source>
        <dbReference type="ARBA" id="ARBA00013081"/>
    </source>
</evidence>
<evidence type="ECO:0000313" key="12">
    <source>
        <dbReference type="Proteomes" id="UP001360560"/>
    </source>
</evidence>
<dbReference type="Pfam" id="PF00481">
    <property type="entry name" value="PP2C"/>
    <property type="match status" value="1"/>
</dbReference>
<dbReference type="PANTHER" id="PTHR13832">
    <property type="entry name" value="PROTEIN PHOSPHATASE 2C"/>
    <property type="match status" value="1"/>
</dbReference>
<dbReference type="EMBL" id="BTFZ01000002">
    <property type="protein sequence ID" value="GMM34062.1"/>
    <property type="molecule type" value="Genomic_DNA"/>
</dbReference>
<comment type="cofactor">
    <cofactor evidence="1">
        <name>Mn(2+)</name>
        <dbReference type="ChEBI" id="CHEBI:29035"/>
    </cofactor>
</comment>
<dbReference type="SMART" id="SM00332">
    <property type="entry name" value="PP2Cc"/>
    <property type="match status" value="1"/>
</dbReference>
<dbReference type="InterPro" id="IPR000222">
    <property type="entry name" value="PP2C_BS"/>
</dbReference>
<feature type="domain" description="PPM-type phosphatase" evidence="10">
    <location>
        <begin position="23"/>
        <end position="336"/>
    </location>
</feature>
<dbReference type="GO" id="GO:0004722">
    <property type="term" value="F:protein serine/threonine phosphatase activity"/>
    <property type="evidence" value="ECO:0007669"/>
    <property type="project" value="UniProtKB-EC"/>
</dbReference>
<evidence type="ECO:0000256" key="5">
    <source>
        <dbReference type="ARBA" id="ARBA00022801"/>
    </source>
</evidence>
<sequence length="361" mass="40838">MGHILSHPVTDKTTVYCDSQTLSYVIGSCQGWRNNMEDAHCAVEETFKVTKNIPIINNNSNLGKEPKLRLETHEETINVKIFGVFDGHGGWKSAKFVSECLPRSIIDEIKVNYQPNKPNNWVKMLKNGFMRCDHDLYHKHFQCGTTSIVVVIINNSQMYVCNTGDSRCVMSTGKGGVKNLSFDHKPSNIGELIRIQDAGGVVNMNRVNASLALSRAFGDFNFKKKKVYIKENSSKVPSHFGLKEIWLPSEETQVTVEPEIIELKLDYERDEFLVLGCDGIWDSFRNSTLIQLIRHKISIGVKLDKICEDVIDKILQTIDSNTGVGFDNMTILVVAIHGGEISFDGWYRKIQNRYENEMGIV</sequence>
<dbReference type="PANTHER" id="PTHR13832:SF803">
    <property type="entry name" value="PROTEIN PHOSPHATASE 1G"/>
    <property type="match status" value="1"/>
</dbReference>
<name>A0AAV5QGZ6_9ASCO</name>